<comment type="caution">
    <text evidence="2">The sequence shown here is derived from an EMBL/GenBank/DDBJ whole genome shotgun (WGS) entry which is preliminary data.</text>
</comment>
<gene>
    <name evidence="2" type="ORF">Taro_016482</name>
</gene>
<name>A0A843UT25_COLES</name>
<feature type="transmembrane region" description="Helical" evidence="1">
    <location>
        <begin position="565"/>
        <end position="587"/>
    </location>
</feature>
<feature type="transmembrane region" description="Helical" evidence="1">
    <location>
        <begin position="459"/>
        <end position="483"/>
    </location>
</feature>
<reference evidence="2" key="1">
    <citation type="submission" date="2017-07" db="EMBL/GenBank/DDBJ databases">
        <title>Taro Niue Genome Assembly and Annotation.</title>
        <authorList>
            <person name="Atibalentja N."/>
            <person name="Keating K."/>
            <person name="Fields C.J."/>
        </authorList>
    </citation>
    <scope>NUCLEOTIDE SEQUENCE</scope>
    <source>
        <strain evidence="2">Niue_2</strain>
        <tissue evidence="2">Leaf</tissue>
    </source>
</reference>
<evidence type="ECO:0000313" key="2">
    <source>
        <dbReference type="EMBL" id="MQL83983.1"/>
    </source>
</evidence>
<proteinExistence type="predicted"/>
<dbReference type="AlphaFoldDB" id="A0A843UT25"/>
<feature type="transmembrane region" description="Helical" evidence="1">
    <location>
        <begin position="375"/>
        <end position="396"/>
    </location>
</feature>
<feature type="transmembrane region" description="Helical" evidence="1">
    <location>
        <begin position="187"/>
        <end position="218"/>
    </location>
</feature>
<keyword evidence="1" id="KW-1133">Transmembrane helix</keyword>
<keyword evidence="3" id="KW-1185">Reference proteome</keyword>
<dbReference type="Proteomes" id="UP000652761">
    <property type="component" value="Unassembled WGS sequence"/>
</dbReference>
<dbReference type="EMBL" id="NMUH01000731">
    <property type="protein sequence ID" value="MQL83983.1"/>
    <property type="molecule type" value="Genomic_DNA"/>
</dbReference>
<evidence type="ECO:0000256" key="1">
    <source>
        <dbReference type="SAM" id="Phobius"/>
    </source>
</evidence>
<evidence type="ECO:0000313" key="3">
    <source>
        <dbReference type="Proteomes" id="UP000652761"/>
    </source>
</evidence>
<accession>A0A843UT25</accession>
<feature type="transmembrane region" description="Helical" evidence="1">
    <location>
        <begin position="416"/>
        <end position="438"/>
    </location>
</feature>
<sequence length="865" mass="92049">MCAGVGRQPFWGFLKGVPCVLVPAGLVVTVTWDPQPRASIRGSFPGGGRAQVTDLEKKGKTTPDYCFSNPFLGAVRGCTGVCSSLTSLSVRGAGWFCLWALNLVERVCAEGCFRIVFDSAGFAGVMLGPTLVVGHGISLFRYFVVLCGTCYPYRALFARLTPLLSSGRDSLSWLAFQQGPGVSCRRVLLLLLSARAASVVVVFAHAAVGFVLGLRILVVVSRRLREPTCGVTFIGARLYSAEPVEGVLALLESARLLELSRCFVCRVAPLVERCDTCLWLLSALCWLVVNSGEVLPEFFSVGSGGGLRYAAVELAVAFWWVFPERRLGGPGGERLLALWVEVLPKLPCGSVPCVQCEAAPGVLLFGLLVQASFRCVFFLCLSCDLEALVAVGRVALPTCGGRSGALQSFSVGLESFQAIGAVAYCTLSVVLPVSRVVLAVGANVLHLAEFWCLWWHPLLVLKWFVFVPSGALVALSVALVVAVSESFPLALGICRCLELSGLANLRHLPWFCLCACTCGACGLAFCGSTVVVCPYRTMRMIWVRSSGAGGHCPAHRGFSMCVFSAWFWVIIKKLSFGLAVVFLVGLVRAAPVELSTSDCVLCAGWCALCELSDVRLGTLFVAGVMVVTTGKSWYNLVVPLHLLLFSRPEWQAWQTDLSGCHGVPWGHVLVAVWAAVALRLSSSFSFSGVWSLVAVPAARGGAADGEERGGGGRGVVKALWGVSSPFSAFSMLPSPWCVNVVGVGDPGMKHPGGRPSVSCRDSLVVATRFPVATRLLLRLPYPSLWYRDGIGGREKTCVASGVFVAAVGVSVWAPGQALEGLSVRQVVIVTWDSQPRASVRGSSMGGGRAQVTDLEQKGKMVVTTA</sequence>
<keyword evidence="1" id="KW-0812">Transmembrane</keyword>
<organism evidence="2 3">
    <name type="scientific">Colocasia esculenta</name>
    <name type="common">Wild taro</name>
    <name type="synonym">Arum esculentum</name>
    <dbReference type="NCBI Taxonomy" id="4460"/>
    <lineage>
        <taxon>Eukaryota</taxon>
        <taxon>Viridiplantae</taxon>
        <taxon>Streptophyta</taxon>
        <taxon>Embryophyta</taxon>
        <taxon>Tracheophyta</taxon>
        <taxon>Spermatophyta</taxon>
        <taxon>Magnoliopsida</taxon>
        <taxon>Liliopsida</taxon>
        <taxon>Araceae</taxon>
        <taxon>Aroideae</taxon>
        <taxon>Colocasieae</taxon>
        <taxon>Colocasia</taxon>
    </lineage>
</organism>
<feature type="transmembrane region" description="Helical" evidence="1">
    <location>
        <begin position="508"/>
        <end position="535"/>
    </location>
</feature>
<keyword evidence="1" id="KW-0472">Membrane</keyword>
<protein>
    <submittedName>
        <fullName evidence="2">Uncharacterized protein</fullName>
    </submittedName>
</protein>